<dbReference type="Gene3D" id="3.40.50.150">
    <property type="entry name" value="Vaccinia Virus protein VP39"/>
    <property type="match status" value="1"/>
</dbReference>
<keyword evidence="2" id="KW-0067">ATP-binding</keyword>
<evidence type="ECO:0000313" key="3">
    <source>
        <dbReference type="Proteomes" id="UP000243255"/>
    </source>
</evidence>
<evidence type="ECO:0000313" key="2">
    <source>
        <dbReference type="EMBL" id="SHG48694.1"/>
    </source>
</evidence>
<dbReference type="SUPFAM" id="SSF52540">
    <property type="entry name" value="P-loop containing nucleoside triphosphate hydrolases"/>
    <property type="match status" value="1"/>
</dbReference>
<protein>
    <submittedName>
        <fullName evidence="2">Superfamily II DNA or RNA helicase</fullName>
    </submittedName>
</protein>
<dbReference type="Proteomes" id="UP000243255">
    <property type="component" value="Unassembled WGS sequence"/>
</dbReference>
<reference evidence="3" key="1">
    <citation type="submission" date="2016-11" db="EMBL/GenBank/DDBJ databases">
        <authorList>
            <person name="Varghese N."/>
            <person name="Submissions S."/>
        </authorList>
    </citation>
    <scope>NUCLEOTIDE SEQUENCE [LARGE SCALE GENOMIC DNA]</scope>
    <source>
        <strain evidence="3">DSM 2635</strain>
    </source>
</reference>
<dbReference type="InterPro" id="IPR027417">
    <property type="entry name" value="P-loop_NTPase"/>
</dbReference>
<dbReference type="GO" id="GO:0009007">
    <property type="term" value="F:site-specific DNA-methyltransferase (adenine-specific) activity"/>
    <property type="evidence" value="ECO:0007669"/>
    <property type="project" value="UniProtKB-EC"/>
</dbReference>
<sequence>MCRTDYKTFESKLIYIFAIQDETHKGLLKIGDTTFCGSPYDRKSIEDAAKKRIDQYTVTANIEYELLYVDLAITKKGEYFRDYDVHNVLKRSGIETYKSTDKRRGREWFKLDLNTAKNAIEVVKEGRKALNSEDISEGFNPIIFRPEQKKAIEETLKSIKDSLKSKDKDKSKKKLWNAKMRFGKTLTALQVAKEANFKKTIIITHRPVVSDGWFEDFYKIFHNTEYVFGSKDKGEDLTTLLKKGKPFVYFASMQDLRGSALVGGNFSKNDLIFDTEWDFVIVDEAHEGNLTDRAKRVHKNIKRTFTLELSGTPFNLIDEYENEDDIYTWDYIMEQKAKEEWSINNFGDSNPYESLPKLSMFTYQLDREFRNTKYVEVEDKAFNFKEFFRTYNDEEPIIEKRGKFIHEDDVCKFLDLITTKDDTTNFPFSTEYYRNNLKNTLWLVPGVAEARALSELMKNHVIFRNFEIVNVAGDGDDEDENEDALQKVKNAIGSNPDKSYTITITCGKLTTGVSIPAWTGVMMLSNTSSASTYLQTAFRVQTPANIGGKMKINCYVFDFAPDRTLKMVAQAARLNTKAGRLNSQEQKIAMGEFLNYCSIVSLDDSKMGEINVETLLRQLKKASAEKVANNGFDDIRLYNDELLRLDEVDIRDFNDLKAIIGESKQDKKPLDVTINNQGFDDEEWEKAEKADKKSKKDRTPEELEALEKMKQLRKQRDTMISVLRGISIRIPMMVYGANIDYDKEITVKNFADIVDDISWKEFMPDGVTKELWKKFIKYYDNDIFIEAGLKIRRKARAADESKTVKERIIKIAEIFKTFKNPDKETVLTSWNTVNRHITDTIGGECFFDDEFEVSYLQDENTRFIDSRDSANKPILNKESKVLEINSKSGLYPLLAAYSIYGDKVKNFKQRQNKYVTENTLLELWEKTLHKNIYVLAKTPMAKSITERTLRGYSDKVVNVEYYENITDDVKKSCDKFNSKVQQLFKERGGDNLKFDVIIGNPPYQEMDGGAQASASPIYQNFVQAAKELNPRYISLIMPSRWYTGGKGLDSFRDEMLNDEHIRELHDWLTPEDIFPNTNIRGGVCYFLWDSKYDNKESLTRVVTHQHNEVVSDVMRPMKIRDVDIFIRDYRANSILAKILEYQKNLNNKKWITEYVSPRKPFGFGGNFTKDSKFHNNSKKLSEPIKCYGKGLVGYVERKDITVRTEWIDKWKIYTARANNIGTELRDDNFNTIIGEPGTICTETYLAIGADLNLDEASVNNLSSFLQTKFSRYLHSLSKSSQDATRTTYRFIPMQDFSNNGDIDWSVSTHIIDRQLYEKYGLSDEEVEFVESKIKAM</sequence>
<accession>A0A1M5K7F0</accession>
<dbReference type="PROSITE" id="PS51192">
    <property type="entry name" value="HELICASE_ATP_BIND_1"/>
    <property type="match status" value="1"/>
</dbReference>
<dbReference type="EMBL" id="FQWX01000002">
    <property type="protein sequence ID" value="SHG48694.1"/>
    <property type="molecule type" value="Genomic_DNA"/>
</dbReference>
<dbReference type="GO" id="GO:0005524">
    <property type="term" value="F:ATP binding"/>
    <property type="evidence" value="ECO:0007669"/>
    <property type="project" value="InterPro"/>
</dbReference>
<dbReference type="Pfam" id="PF04851">
    <property type="entry name" value="ResIII"/>
    <property type="match status" value="1"/>
</dbReference>
<keyword evidence="2" id="KW-0547">Nucleotide-binding</keyword>
<dbReference type="Pfam" id="PF07669">
    <property type="entry name" value="Eco57I"/>
    <property type="match status" value="1"/>
</dbReference>
<dbReference type="InterPro" id="IPR014001">
    <property type="entry name" value="Helicase_ATP-bd"/>
</dbReference>
<proteinExistence type="predicted"/>
<dbReference type="InterPro" id="IPR011639">
    <property type="entry name" value="MethylTrfase_TaqI-like_dom"/>
</dbReference>
<dbReference type="GO" id="GO:0004386">
    <property type="term" value="F:helicase activity"/>
    <property type="evidence" value="ECO:0007669"/>
    <property type="project" value="UniProtKB-KW"/>
</dbReference>
<organism evidence="2 3">
    <name type="scientific">Asaccharospora irregularis DSM 2635</name>
    <dbReference type="NCBI Taxonomy" id="1121321"/>
    <lineage>
        <taxon>Bacteria</taxon>
        <taxon>Bacillati</taxon>
        <taxon>Bacillota</taxon>
        <taxon>Clostridia</taxon>
        <taxon>Peptostreptococcales</taxon>
        <taxon>Peptostreptococcaceae</taxon>
        <taxon>Asaccharospora</taxon>
    </lineage>
</organism>
<dbReference type="GO" id="GO:0032259">
    <property type="term" value="P:methylation"/>
    <property type="evidence" value="ECO:0007669"/>
    <property type="project" value="InterPro"/>
</dbReference>
<dbReference type="GO" id="GO:0003677">
    <property type="term" value="F:DNA binding"/>
    <property type="evidence" value="ECO:0007669"/>
    <property type="project" value="InterPro"/>
</dbReference>
<dbReference type="InterPro" id="IPR002052">
    <property type="entry name" value="DNA_methylase_N6_adenine_CS"/>
</dbReference>
<dbReference type="SMART" id="SM00487">
    <property type="entry name" value="DEXDc"/>
    <property type="match status" value="1"/>
</dbReference>
<dbReference type="InterPro" id="IPR006935">
    <property type="entry name" value="Helicase/UvrB_N"/>
</dbReference>
<dbReference type="STRING" id="1121321.SAMN04488530_102156"/>
<dbReference type="GO" id="GO:0016787">
    <property type="term" value="F:hydrolase activity"/>
    <property type="evidence" value="ECO:0007669"/>
    <property type="project" value="InterPro"/>
</dbReference>
<dbReference type="OrthoDB" id="9813673at2"/>
<evidence type="ECO:0000259" key="1">
    <source>
        <dbReference type="PROSITE" id="PS51192"/>
    </source>
</evidence>
<gene>
    <name evidence="2" type="ORF">SAMN04488530_102156</name>
</gene>
<keyword evidence="3" id="KW-1185">Reference proteome</keyword>
<dbReference type="InterPro" id="IPR029063">
    <property type="entry name" value="SAM-dependent_MTases_sf"/>
</dbReference>
<dbReference type="PROSITE" id="PS00092">
    <property type="entry name" value="N6_MTASE"/>
    <property type="match status" value="1"/>
</dbReference>
<name>A0A1M5K7F0_9FIRM</name>
<keyword evidence="2" id="KW-0347">Helicase</keyword>
<feature type="domain" description="Helicase ATP-binding" evidence="1">
    <location>
        <begin position="165"/>
        <end position="319"/>
    </location>
</feature>
<dbReference type="GO" id="GO:0006304">
    <property type="term" value="P:DNA modification"/>
    <property type="evidence" value="ECO:0007669"/>
    <property type="project" value="InterPro"/>
</dbReference>
<dbReference type="RefSeq" id="WP_073123633.1">
    <property type="nucleotide sequence ID" value="NZ_BAABCH010000028.1"/>
</dbReference>
<dbReference type="Gene3D" id="3.40.50.300">
    <property type="entry name" value="P-loop containing nucleotide triphosphate hydrolases"/>
    <property type="match status" value="2"/>
</dbReference>
<dbReference type="SUPFAM" id="SSF53335">
    <property type="entry name" value="S-adenosyl-L-methionine-dependent methyltransferases"/>
    <property type="match status" value="1"/>
</dbReference>
<keyword evidence="2" id="KW-0378">Hydrolase</keyword>